<evidence type="ECO:0000259" key="1">
    <source>
        <dbReference type="PROSITE" id="PS51186"/>
    </source>
</evidence>
<organism evidence="2 3">
    <name type="scientific">Sphingomonas koreensis</name>
    <dbReference type="NCBI Taxonomy" id="93064"/>
    <lineage>
        <taxon>Bacteria</taxon>
        <taxon>Pseudomonadati</taxon>
        <taxon>Pseudomonadota</taxon>
        <taxon>Alphaproteobacteria</taxon>
        <taxon>Sphingomonadales</taxon>
        <taxon>Sphingomonadaceae</taxon>
        <taxon>Sphingomonas</taxon>
    </lineage>
</organism>
<dbReference type="PANTHER" id="PTHR31143:SF2">
    <property type="entry name" value="FR47-LIKE DOMAIN-CONTAINING PROTEIN-RELATED"/>
    <property type="match status" value="1"/>
</dbReference>
<name>A0A430G839_9SPHN</name>
<dbReference type="Proteomes" id="UP000287746">
    <property type="component" value="Unassembled WGS sequence"/>
</dbReference>
<gene>
    <name evidence="2" type="ORF">DAH66_03280</name>
</gene>
<dbReference type="InterPro" id="IPR000182">
    <property type="entry name" value="GNAT_dom"/>
</dbReference>
<protein>
    <submittedName>
        <fullName evidence="2">GNAT family N-acetyltransferase</fullName>
    </submittedName>
</protein>
<dbReference type="Gene3D" id="3.40.630.110">
    <property type="entry name" value="GNAT acetyltransferase-like"/>
    <property type="match status" value="1"/>
</dbReference>
<dbReference type="RefSeq" id="WP_126003572.1">
    <property type="nucleotide sequence ID" value="NZ_QQYZ01000002.1"/>
</dbReference>
<dbReference type="GO" id="GO:0016747">
    <property type="term" value="F:acyltransferase activity, transferring groups other than amino-acyl groups"/>
    <property type="evidence" value="ECO:0007669"/>
    <property type="project" value="InterPro"/>
</dbReference>
<dbReference type="InterPro" id="IPR016181">
    <property type="entry name" value="Acyl_CoA_acyltransferase"/>
</dbReference>
<dbReference type="SUPFAM" id="SSF55729">
    <property type="entry name" value="Acyl-CoA N-acyltransferases (Nat)"/>
    <property type="match status" value="1"/>
</dbReference>
<proteinExistence type="predicted"/>
<dbReference type="PANTHER" id="PTHR31143">
    <property type="match status" value="1"/>
</dbReference>
<comment type="caution">
    <text evidence="2">The sequence shown here is derived from an EMBL/GenBank/DDBJ whole genome shotgun (WGS) entry which is preliminary data.</text>
</comment>
<dbReference type="Pfam" id="PF12746">
    <property type="entry name" value="GNAT_acetyltran"/>
    <property type="match status" value="1"/>
</dbReference>
<evidence type="ECO:0000313" key="2">
    <source>
        <dbReference type="EMBL" id="RSY89681.1"/>
    </source>
</evidence>
<sequence>MIRKLAPEHYHRILPLLGPDDAVNALSLNAILSGTNLGAVYADDPEQPRTALIDQTGIVSFLVGDPENRAFLDDFDRFLDRQLGPDTLASCGGDTFIAVLHSTAWQRALAPVLARREPEEDEECYFTFAGNAHLPDRRALPAGFSIRRIDHALAANEDIAECLLESWPGAGHFLAHGIGHAVMEGDRAVSLAFSCAAWSGRQEINLLTFDEEDQGRGFATHACAAWLADTLNAGITPHWTAMASNAASLHLARKLGFVETARRPTIEFRF</sequence>
<dbReference type="EMBL" id="QQYZ01000002">
    <property type="protein sequence ID" value="RSY89681.1"/>
    <property type="molecule type" value="Genomic_DNA"/>
</dbReference>
<keyword evidence="2" id="KW-0808">Transferase</keyword>
<dbReference type="InterPro" id="IPR042573">
    <property type="entry name" value="GNAT_acetyltra_N"/>
</dbReference>
<dbReference type="Gene3D" id="3.40.630.30">
    <property type="match status" value="1"/>
</dbReference>
<dbReference type="AlphaFoldDB" id="A0A430G839"/>
<dbReference type="InterPro" id="IPR027365">
    <property type="entry name" value="GNAT_acetyltra_YdfB-like"/>
</dbReference>
<reference evidence="2 3" key="1">
    <citation type="submission" date="2018-07" db="EMBL/GenBank/DDBJ databases">
        <title>Genomic and Epidemiologic Investigation of an Indolent Hospital Outbreak.</title>
        <authorList>
            <person name="Johnson R.C."/>
            <person name="Deming C."/>
            <person name="Conlan S."/>
            <person name="Zellmer C.J."/>
            <person name="Michelin A.V."/>
            <person name="Lee-Lin S."/>
            <person name="Thomas P.J."/>
            <person name="Park M."/>
            <person name="Weingarten R.A."/>
            <person name="Less J."/>
            <person name="Dekker J.P."/>
            <person name="Frank K.M."/>
            <person name="Musser K.A."/>
            <person name="Mcquiston J.R."/>
            <person name="Henderson D.K."/>
            <person name="Lau A.F."/>
            <person name="Palmore T.N."/>
            <person name="Segre J.A."/>
        </authorList>
    </citation>
    <scope>NUCLEOTIDE SEQUENCE [LARGE SCALE GENOMIC DNA]</scope>
    <source>
        <strain evidence="2 3">SK-CDC1_0717</strain>
    </source>
</reference>
<accession>A0A430G839</accession>
<evidence type="ECO:0000313" key="3">
    <source>
        <dbReference type="Proteomes" id="UP000287746"/>
    </source>
</evidence>
<feature type="domain" description="N-acetyltransferase" evidence="1">
    <location>
        <begin position="144"/>
        <end position="270"/>
    </location>
</feature>
<dbReference type="PROSITE" id="PS51186">
    <property type="entry name" value="GNAT"/>
    <property type="match status" value="1"/>
</dbReference>